<organism evidence="2 3">
    <name type="scientific">Legionella tucsonensis</name>
    <dbReference type="NCBI Taxonomy" id="40335"/>
    <lineage>
        <taxon>Bacteria</taxon>
        <taxon>Pseudomonadati</taxon>
        <taxon>Pseudomonadota</taxon>
        <taxon>Gammaproteobacteria</taxon>
        <taxon>Legionellales</taxon>
        <taxon>Legionellaceae</taxon>
        <taxon>Legionella</taxon>
    </lineage>
</organism>
<dbReference type="Proteomes" id="UP000054693">
    <property type="component" value="Unassembled WGS sequence"/>
</dbReference>
<evidence type="ECO:0000256" key="1">
    <source>
        <dbReference type="ARBA" id="ARBA00022741"/>
    </source>
</evidence>
<dbReference type="SMART" id="SM00173">
    <property type="entry name" value="RAS"/>
    <property type="match status" value="1"/>
</dbReference>
<dbReference type="RefSeq" id="WP_058522009.1">
    <property type="nucleotide sequence ID" value="NZ_CAAAIP010000004.1"/>
</dbReference>
<dbReference type="OrthoDB" id="5652423at2"/>
<keyword evidence="1" id="KW-0547">Nucleotide-binding</keyword>
<dbReference type="PRINTS" id="PR00449">
    <property type="entry name" value="RASTRNSFRMNG"/>
</dbReference>
<dbReference type="SMART" id="SM00176">
    <property type="entry name" value="RAN"/>
    <property type="match status" value="1"/>
</dbReference>
<dbReference type="InterPro" id="IPR005225">
    <property type="entry name" value="Small_GTP-bd"/>
</dbReference>
<comment type="caution">
    <text evidence="2">The sequence shown here is derived from an EMBL/GenBank/DDBJ whole genome shotgun (WGS) entry which is preliminary data.</text>
</comment>
<dbReference type="SUPFAM" id="SSF52540">
    <property type="entry name" value="P-loop containing nucleoside triphosphate hydrolases"/>
    <property type="match status" value="1"/>
</dbReference>
<proteinExistence type="predicted"/>
<evidence type="ECO:0000313" key="3">
    <source>
        <dbReference type="Proteomes" id="UP000054693"/>
    </source>
</evidence>
<dbReference type="Gene3D" id="3.40.50.300">
    <property type="entry name" value="P-loop containing nucleotide triphosphate hydrolases"/>
    <property type="match status" value="1"/>
</dbReference>
<evidence type="ECO:0000313" key="2">
    <source>
        <dbReference type="EMBL" id="KTD70799.1"/>
    </source>
</evidence>
<dbReference type="GO" id="GO:0003924">
    <property type="term" value="F:GTPase activity"/>
    <property type="evidence" value="ECO:0007669"/>
    <property type="project" value="InterPro"/>
</dbReference>
<dbReference type="FunFam" id="3.40.50.300:FF:001447">
    <property type="entry name" value="Ras-related protein Rab-1B"/>
    <property type="match status" value="1"/>
</dbReference>
<dbReference type="PATRIC" id="fig|40335.7.peg.3003"/>
<dbReference type="InterPro" id="IPR027417">
    <property type="entry name" value="P-loop_NTPase"/>
</dbReference>
<reference evidence="2 3" key="1">
    <citation type="submission" date="2015-11" db="EMBL/GenBank/DDBJ databases">
        <title>Genomic analysis of 38 Legionella species identifies large and diverse effector repertoires.</title>
        <authorList>
            <person name="Burstein D."/>
            <person name="Amaro F."/>
            <person name="Zusman T."/>
            <person name="Lifshitz Z."/>
            <person name="Cohen O."/>
            <person name="Gilbert J.A."/>
            <person name="Pupko T."/>
            <person name="Shuman H.A."/>
            <person name="Segal G."/>
        </authorList>
    </citation>
    <scope>NUCLEOTIDE SEQUENCE [LARGE SCALE GENOMIC DNA]</scope>
    <source>
        <strain evidence="2 3">ATCC 49180</strain>
    </source>
</reference>
<dbReference type="PROSITE" id="PS51421">
    <property type="entry name" value="RAS"/>
    <property type="match status" value="1"/>
</dbReference>
<keyword evidence="3" id="KW-1185">Reference proteome</keyword>
<dbReference type="PANTHER" id="PTHR47978">
    <property type="match status" value="1"/>
</dbReference>
<gene>
    <name evidence="2" type="ORF">Ltuc_2810</name>
</gene>
<dbReference type="Pfam" id="PF00071">
    <property type="entry name" value="Ras"/>
    <property type="match status" value="1"/>
</dbReference>
<dbReference type="EMBL" id="LNZA01000012">
    <property type="protein sequence ID" value="KTD70799.1"/>
    <property type="molecule type" value="Genomic_DNA"/>
</dbReference>
<protein>
    <submittedName>
        <fullName evidence="2">Ras family GTPase</fullName>
    </submittedName>
</protein>
<name>A0A0W0ZNJ0_9GAMM</name>
<accession>A0A0W0ZNJ0</accession>
<sequence>MQQRQENEYDTHFKILLLGNSRVGKSVLLQKLVGEYCDDIYYESVGVDVKETIFSFFDSRIKLRIYDVGGNPRLEFLMKNYLPIAEGAFVCFDITNPLSFESVENHIKKIRAVKSNIPIFLIACKCDLTHARLISAEQINKLAERLGLSYFETSSHKEVNIKEPFVQIMKQMYFLSSISKVKPILEQHLTNYLKSLPSSNNYPGIFISRSTKEEILKDEYKVHFDKLCQASSVEELKDFFRETSIIIERADLLFASENPLLSIVTASPLSKTLKNILSDLHKSTRYFIDLSTADDLKLQI</sequence>
<dbReference type="SMART" id="SM00174">
    <property type="entry name" value="RHO"/>
    <property type="match status" value="1"/>
</dbReference>
<dbReference type="PROSITE" id="PS51419">
    <property type="entry name" value="RAB"/>
    <property type="match status" value="1"/>
</dbReference>
<dbReference type="InterPro" id="IPR001806">
    <property type="entry name" value="Small_GTPase"/>
</dbReference>
<dbReference type="AlphaFoldDB" id="A0A0W0ZNJ0"/>
<dbReference type="GO" id="GO:0005525">
    <property type="term" value="F:GTP binding"/>
    <property type="evidence" value="ECO:0007669"/>
    <property type="project" value="InterPro"/>
</dbReference>
<dbReference type="STRING" id="40335.Ltuc_2810"/>
<dbReference type="NCBIfam" id="TIGR00231">
    <property type="entry name" value="small_GTP"/>
    <property type="match status" value="1"/>
</dbReference>
<dbReference type="SMART" id="SM00175">
    <property type="entry name" value="RAB"/>
    <property type="match status" value="1"/>
</dbReference>
<dbReference type="CDD" id="cd00154">
    <property type="entry name" value="Rab"/>
    <property type="match status" value="1"/>
</dbReference>